<accession>A0A4R3N4W9</accession>
<reference evidence="3 4" key="1">
    <citation type="submission" date="2019-03" db="EMBL/GenBank/DDBJ databases">
        <title>Genomic Encyclopedia of Type Strains, Phase IV (KMG-IV): sequencing the most valuable type-strain genomes for metagenomic binning, comparative biology and taxonomic classification.</title>
        <authorList>
            <person name="Goeker M."/>
        </authorList>
    </citation>
    <scope>NUCLEOTIDE SEQUENCE [LARGE SCALE GENOMIC DNA]</scope>
    <source>
        <strain evidence="3 4">DSM 13587</strain>
    </source>
</reference>
<dbReference type="PROSITE" id="PS50076">
    <property type="entry name" value="DNAJ_2"/>
    <property type="match status" value="1"/>
</dbReference>
<evidence type="ECO:0000259" key="2">
    <source>
        <dbReference type="PROSITE" id="PS50076"/>
    </source>
</evidence>
<feature type="domain" description="J" evidence="2">
    <location>
        <begin position="3"/>
        <end position="65"/>
    </location>
</feature>
<evidence type="ECO:0000313" key="3">
    <source>
        <dbReference type="EMBL" id="TCT24220.1"/>
    </source>
</evidence>
<dbReference type="OrthoDB" id="5771095at2"/>
<dbReference type="EMBL" id="SMAO01000001">
    <property type="protein sequence ID" value="TCT24220.1"/>
    <property type="molecule type" value="Genomic_DNA"/>
</dbReference>
<dbReference type="InterPro" id="IPR036869">
    <property type="entry name" value="J_dom_sf"/>
</dbReference>
<proteinExistence type="predicted"/>
<dbReference type="Pfam" id="PF00226">
    <property type="entry name" value="DnaJ"/>
    <property type="match status" value="1"/>
</dbReference>
<sequence>MSDPYLILGVPDDADDTAIEAAYLNGIKRYPPERDAERFQALRAAYESLRTRRDRLAHALFDTTPPTLADILDRAAPVTAPGRQDPALFAALLRGDD</sequence>
<gene>
    <name evidence="3" type="ORF">EDC35_101541</name>
</gene>
<dbReference type="AlphaFoldDB" id="A0A4R3N4W9"/>
<dbReference type="RefSeq" id="WP_132975440.1">
    <property type="nucleotide sequence ID" value="NZ_SMAO01000001.1"/>
</dbReference>
<name>A0A4R3N4W9_9GAMM</name>
<evidence type="ECO:0000313" key="4">
    <source>
        <dbReference type="Proteomes" id="UP000295717"/>
    </source>
</evidence>
<dbReference type="SUPFAM" id="SSF46565">
    <property type="entry name" value="Chaperone J-domain"/>
    <property type="match status" value="1"/>
</dbReference>
<evidence type="ECO:0000256" key="1">
    <source>
        <dbReference type="ARBA" id="ARBA00023186"/>
    </source>
</evidence>
<keyword evidence="4" id="KW-1185">Reference proteome</keyword>
<protein>
    <submittedName>
        <fullName evidence="3">DnaJ-like protein</fullName>
    </submittedName>
</protein>
<comment type="caution">
    <text evidence="3">The sequence shown here is derived from an EMBL/GenBank/DDBJ whole genome shotgun (WGS) entry which is preliminary data.</text>
</comment>
<dbReference type="InterPro" id="IPR001623">
    <property type="entry name" value="DnaJ_domain"/>
</dbReference>
<dbReference type="SMART" id="SM00271">
    <property type="entry name" value="DnaJ"/>
    <property type="match status" value="1"/>
</dbReference>
<dbReference type="Proteomes" id="UP000295717">
    <property type="component" value="Unassembled WGS sequence"/>
</dbReference>
<keyword evidence="1" id="KW-0143">Chaperone</keyword>
<dbReference type="Gene3D" id="1.10.287.110">
    <property type="entry name" value="DnaJ domain"/>
    <property type="match status" value="1"/>
</dbReference>
<organism evidence="3 4">
    <name type="scientific">Thiobaca trueperi</name>
    <dbReference type="NCBI Taxonomy" id="127458"/>
    <lineage>
        <taxon>Bacteria</taxon>
        <taxon>Pseudomonadati</taxon>
        <taxon>Pseudomonadota</taxon>
        <taxon>Gammaproteobacteria</taxon>
        <taxon>Chromatiales</taxon>
        <taxon>Chromatiaceae</taxon>
        <taxon>Thiobaca</taxon>
    </lineage>
</organism>
<dbReference type="CDD" id="cd06257">
    <property type="entry name" value="DnaJ"/>
    <property type="match status" value="1"/>
</dbReference>